<dbReference type="SUPFAM" id="SSF47819">
    <property type="entry name" value="HRDC-like"/>
    <property type="match status" value="1"/>
</dbReference>
<evidence type="ECO:0000259" key="19">
    <source>
        <dbReference type="PROSITE" id="PS51194"/>
    </source>
</evidence>
<dbReference type="SMART" id="SM00487">
    <property type="entry name" value="DEXDc"/>
    <property type="match status" value="1"/>
</dbReference>
<dbReference type="SUPFAM" id="SSF46785">
    <property type="entry name" value="Winged helix' DNA-binding domain"/>
    <property type="match status" value="1"/>
</dbReference>
<evidence type="ECO:0000256" key="4">
    <source>
        <dbReference type="ARBA" id="ARBA00022723"/>
    </source>
</evidence>
<dbReference type="GO" id="GO:0005524">
    <property type="term" value="F:ATP binding"/>
    <property type="evidence" value="ECO:0007669"/>
    <property type="project" value="UniProtKB-KW"/>
</dbReference>
<dbReference type="SMART" id="SM00490">
    <property type="entry name" value="HELICc"/>
    <property type="match status" value="1"/>
</dbReference>
<keyword evidence="13" id="KW-0234">DNA repair</keyword>
<comment type="catalytic activity">
    <reaction evidence="15">
        <text>Couples ATP hydrolysis with the unwinding of duplex DNA by translocating in the 3'-5' direction.</text>
        <dbReference type="EC" id="5.6.2.4"/>
    </reaction>
</comment>
<dbReference type="GO" id="GO:0006281">
    <property type="term" value="P:DNA repair"/>
    <property type="evidence" value="ECO:0007669"/>
    <property type="project" value="UniProtKB-KW"/>
</dbReference>
<dbReference type="GO" id="GO:0043590">
    <property type="term" value="C:bacterial nucleoid"/>
    <property type="evidence" value="ECO:0007669"/>
    <property type="project" value="TreeGrafter"/>
</dbReference>
<dbReference type="GO" id="GO:0043138">
    <property type="term" value="F:3'-5' DNA helicase activity"/>
    <property type="evidence" value="ECO:0007669"/>
    <property type="project" value="UniProtKB-EC"/>
</dbReference>
<evidence type="ECO:0000256" key="5">
    <source>
        <dbReference type="ARBA" id="ARBA00022741"/>
    </source>
</evidence>
<dbReference type="InterPro" id="IPR014001">
    <property type="entry name" value="Helicase_ATP-bd"/>
</dbReference>
<keyword evidence="21" id="KW-1185">Reference proteome</keyword>
<gene>
    <name evidence="20" type="primary">recQ</name>
    <name evidence="20" type="ORF">ETP43_15590</name>
</gene>
<dbReference type="EC" id="5.6.2.4" evidence="16"/>
<evidence type="ECO:0000256" key="12">
    <source>
        <dbReference type="ARBA" id="ARBA00023172"/>
    </source>
</evidence>
<evidence type="ECO:0000313" key="21">
    <source>
        <dbReference type="Proteomes" id="UP000290106"/>
    </source>
</evidence>
<evidence type="ECO:0000256" key="3">
    <source>
        <dbReference type="ARBA" id="ARBA00005446"/>
    </source>
</evidence>
<keyword evidence="7 20" id="KW-0378">Hydrolase</keyword>
<keyword evidence="4" id="KW-0479">Metal-binding</keyword>
<comment type="cofactor">
    <cofactor evidence="2">
        <name>Zn(2+)</name>
        <dbReference type="ChEBI" id="CHEBI:29105"/>
    </cofactor>
</comment>
<keyword evidence="10" id="KW-0067">ATP-binding</keyword>
<keyword evidence="8 20" id="KW-0347">Helicase</keyword>
<dbReference type="EMBL" id="SDKC01000001">
    <property type="protein sequence ID" value="RXS76484.1"/>
    <property type="molecule type" value="Genomic_DNA"/>
</dbReference>
<dbReference type="PROSITE" id="PS51194">
    <property type="entry name" value="HELICASE_CTER"/>
    <property type="match status" value="1"/>
</dbReference>
<dbReference type="InterPro" id="IPR018982">
    <property type="entry name" value="RQC_domain"/>
</dbReference>
<dbReference type="PROSITE" id="PS51192">
    <property type="entry name" value="HELICASE_ATP_BIND_1"/>
    <property type="match status" value="1"/>
</dbReference>
<dbReference type="Pfam" id="PF00271">
    <property type="entry name" value="Helicase_C"/>
    <property type="match status" value="1"/>
</dbReference>
<dbReference type="InterPro" id="IPR036388">
    <property type="entry name" value="WH-like_DNA-bd_sf"/>
</dbReference>
<keyword evidence="11" id="KW-0238">DNA-binding</keyword>
<dbReference type="Gene3D" id="1.10.10.10">
    <property type="entry name" value="Winged helix-like DNA-binding domain superfamily/Winged helix DNA-binding domain"/>
    <property type="match status" value="1"/>
</dbReference>
<evidence type="ECO:0000313" key="20">
    <source>
        <dbReference type="EMBL" id="RXS76484.1"/>
    </source>
</evidence>
<dbReference type="PANTHER" id="PTHR13710:SF105">
    <property type="entry name" value="ATP-DEPENDENT DNA HELICASE Q1"/>
    <property type="match status" value="1"/>
</dbReference>
<protein>
    <recommendedName>
        <fullName evidence="16">DNA helicase RecQ</fullName>
        <ecNumber evidence="16">5.6.2.4</ecNumber>
    </recommendedName>
</protein>
<evidence type="ECO:0000256" key="13">
    <source>
        <dbReference type="ARBA" id="ARBA00023204"/>
    </source>
</evidence>
<dbReference type="OrthoDB" id="9763310at2"/>
<keyword evidence="12" id="KW-0233">DNA recombination</keyword>
<keyword evidence="5" id="KW-0547">Nucleotide-binding</keyword>
<comment type="cofactor">
    <cofactor evidence="1">
        <name>Mg(2+)</name>
        <dbReference type="ChEBI" id="CHEBI:18420"/>
    </cofactor>
</comment>
<accession>A0A4Q1RKZ7</accession>
<dbReference type="GO" id="GO:0003677">
    <property type="term" value="F:DNA binding"/>
    <property type="evidence" value="ECO:0007669"/>
    <property type="project" value="UniProtKB-KW"/>
</dbReference>
<sequence>MDMYEVLKRYFGYDGFRNGQEDLIGAILSGRDVLGIMPTGAGKSICYQVPALLLPGITVVISPLISLMKDQVRALNEAGIHAAYINSSLTEGQIYKAMEYAVQGRYKIIYVAPERLLTPLFLDFAQRVQISMVTVDEAHCISQWGQDFRPSYLNIVEFVNRLAVRPVVSAFTATATEQVRDDILCVLGLRSPRVLVTGFDRANLYFEVRTGNKKAELLDYVKEHRTESGIVYCATRKNVEEVCTMLQMEDIPATRYHAGLSAEERKTNQDLFIFDEKPVMVATNAFGMGIDKSNVRYVVHYNMPQSMENYYQEAGRAGRDGERAECILLYSPQDVRINQFLLEEKDLREDMDRDEAEAVRERDAQRLRMMTFYSTTKDCLRGFILKYFGEKGPRRCENCSNCLHEYVEEDVTEICRDIMECITELPRNYGAGTIAAVLRGSQNAKVKSYGLEDVESYGKQKQTSEPRLKEIIGELLAQGYLWATPDKYALIHLEEKGEDFLEEDEKIVMKFSKPKEKKTKTDGSGKKIRKRAGLTEDLDAASWQLFERLRQLRLTIAGEQKVPPYIVFSDKTLIDICVKKPTDRASMLEVSGVGEAKYEKYGERFLEELERV</sequence>
<evidence type="ECO:0000256" key="7">
    <source>
        <dbReference type="ARBA" id="ARBA00022801"/>
    </source>
</evidence>
<organism evidence="20 21">
    <name type="scientific">Blautia faecicola</name>
    <dbReference type="NCBI Taxonomy" id="2509240"/>
    <lineage>
        <taxon>Bacteria</taxon>
        <taxon>Bacillati</taxon>
        <taxon>Bacillota</taxon>
        <taxon>Clostridia</taxon>
        <taxon>Lachnospirales</taxon>
        <taxon>Lachnospiraceae</taxon>
        <taxon>Blautia</taxon>
    </lineage>
</organism>
<evidence type="ECO:0000256" key="15">
    <source>
        <dbReference type="ARBA" id="ARBA00034617"/>
    </source>
</evidence>
<evidence type="ECO:0000256" key="2">
    <source>
        <dbReference type="ARBA" id="ARBA00001947"/>
    </source>
</evidence>
<dbReference type="AlphaFoldDB" id="A0A4Q1RKZ7"/>
<keyword evidence="9" id="KW-0862">Zinc</keyword>
<name>A0A4Q1RKZ7_9FIRM</name>
<feature type="domain" description="Helicase C-terminal" evidence="19">
    <location>
        <begin position="213"/>
        <end position="365"/>
    </location>
</feature>
<evidence type="ECO:0000256" key="6">
    <source>
        <dbReference type="ARBA" id="ARBA00022763"/>
    </source>
</evidence>
<feature type="domain" description="Helicase ATP-binding" evidence="18">
    <location>
        <begin position="24"/>
        <end position="193"/>
    </location>
</feature>
<keyword evidence="14" id="KW-0413">Isomerase</keyword>
<dbReference type="NCBIfam" id="TIGR01389">
    <property type="entry name" value="recQ"/>
    <property type="match status" value="1"/>
</dbReference>
<dbReference type="Pfam" id="PF00270">
    <property type="entry name" value="DEAD"/>
    <property type="match status" value="1"/>
</dbReference>
<dbReference type="SUPFAM" id="SSF52540">
    <property type="entry name" value="P-loop containing nucleoside triphosphate hydrolases"/>
    <property type="match status" value="1"/>
</dbReference>
<evidence type="ECO:0000256" key="8">
    <source>
        <dbReference type="ARBA" id="ARBA00022806"/>
    </source>
</evidence>
<dbReference type="InterPro" id="IPR011545">
    <property type="entry name" value="DEAD/DEAH_box_helicase_dom"/>
</dbReference>
<reference evidence="20 21" key="1">
    <citation type="submission" date="2019-01" db="EMBL/GenBank/DDBJ databases">
        <title>Blautia sp. nov. KGMB01111 isolated human feces.</title>
        <authorList>
            <person name="Park J.-E."/>
            <person name="Kim J.-S."/>
            <person name="Park S.-H."/>
        </authorList>
    </citation>
    <scope>NUCLEOTIDE SEQUENCE [LARGE SCALE GENOMIC DNA]</scope>
    <source>
        <strain evidence="20 21">KGMB01111</strain>
    </source>
</reference>
<evidence type="ECO:0000259" key="18">
    <source>
        <dbReference type="PROSITE" id="PS51192"/>
    </source>
</evidence>
<dbReference type="SMART" id="SM00341">
    <property type="entry name" value="HRDC"/>
    <property type="match status" value="1"/>
</dbReference>
<dbReference type="NCBIfam" id="TIGR00614">
    <property type="entry name" value="recQ_fam"/>
    <property type="match status" value="1"/>
</dbReference>
<dbReference type="Gene3D" id="1.10.150.80">
    <property type="entry name" value="HRDC domain"/>
    <property type="match status" value="1"/>
</dbReference>
<evidence type="ECO:0000259" key="17">
    <source>
        <dbReference type="PROSITE" id="PS50967"/>
    </source>
</evidence>
<dbReference type="PROSITE" id="PS50967">
    <property type="entry name" value="HRDC"/>
    <property type="match status" value="1"/>
</dbReference>
<dbReference type="FunFam" id="3.40.50.300:FF:001389">
    <property type="entry name" value="ATP-dependent DNA helicase RecQ"/>
    <property type="match status" value="1"/>
</dbReference>
<dbReference type="InterPro" id="IPR002121">
    <property type="entry name" value="HRDC_dom"/>
</dbReference>
<dbReference type="InterPro" id="IPR004589">
    <property type="entry name" value="DNA_helicase_ATP-dep_RecQ"/>
</dbReference>
<evidence type="ECO:0000256" key="14">
    <source>
        <dbReference type="ARBA" id="ARBA00023235"/>
    </source>
</evidence>
<dbReference type="SMART" id="SM00956">
    <property type="entry name" value="RQC"/>
    <property type="match status" value="1"/>
</dbReference>
<evidence type="ECO:0000256" key="16">
    <source>
        <dbReference type="NCBIfam" id="TIGR01389"/>
    </source>
</evidence>
<dbReference type="InterPro" id="IPR001650">
    <property type="entry name" value="Helicase_C-like"/>
</dbReference>
<feature type="domain" description="HRDC" evidence="17">
    <location>
        <begin position="539"/>
        <end position="612"/>
    </location>
</feature>
<dbReference type="Pfam" id="PF00570">
    <property type="entry name" value="HRDC"/>
    <property type="match status" value="1"/>
</dbReference>
<evidence type="ECO:0000256" key="1">
    <source>
        <dbReference type="ARBA" id="ARBA00001946"/>
    </source>
</evidence>
<dbReference type="Proteomes" id="UP000290106">
    <property type="component" value="Unassembled WGS sequence"/>
</dbReference>
<dbReference type="GO" id="GO:0009432">
    <property type="term" value="P:SOS response"/>
    <property type="evidence" value="ECO:0007669"/>
    <property type="project" value="UniProtKB-UniRule"/>
</dbReference>
<dbReference type="Pfam" id="PF16124">
    <property type="entry name" value="RecQ_Zn_bind"/>
    <property type="match status" value="1"/>
</dbReference>
<dbReference type="InterPro" id="IPR032284">
    <property type="entry name" value="RecQ_Zn-bd"/>
</dbReference>
<keyword evidence="6" id="KW-0227">DNA damage</keyword>
<comment type="caution">
    <text evidence="20">The sequence shown here is derived from an EMBL/GenBank/DDBJ whole genome shotgun (WGS) entry which is preliminary data.</text>
</comment>
<dbReference type="GO" id="GO:0005737">
    <property type="term" value="C:cytoplasm"/>
    <property type="evidence" value="ECO:0007669"/>
    <property type="project" value="TreeGrafter"/>
</dbReference>
<dbReference type="CDD" id="cd18794">
    <property type="entry name" value="SF2_C_RecQ"/>
    <property type="match status" value="1"/>
</dbReference>
<dbReference type="Pfam" id="PF09382">
    <property type="entry name" value="RQC"/>
    <property type="match status" value="1"/>
</dbReference>
<dbReference type="InterPro" id="IPR006293">
    <property type="entry name" value="DNA_helicase_ATP-dep_RecQ_bac"/>
</dbReference>
<proteinExistence type="inferred from homology"/>
<dbReference type="GO" id="GO:0030894">
    <property type="term" value="C:replisome"/>
    <property type="evidence" value="ECO:0007669"/>
    <property type="project" value="TreeGrafter"/>
</dbReference>
<dbReference type="GO" id="GO:0006260">
    <property type="term" value="P:DNA replication"/>
    <property type="evidence" value="ECO:0007669"/>
    <property type="project" value="InterPro"/>
</dbReference>
<dbReference type="InterPro" id="IPR036390">
    <property type="entry name" value="WH_DNA-bd_sf"/>
</dbReference>
<evidence type="ECO:0000256" key="10">
    <source>
        <dbReference type="ARBA" id="ARBA00022840"/>
    </source>
</evidence>
<dbReference type="GO" id="GO:0006310">
    <property type="term" value="P:DNA recombination"/>
    <property type="evidence" value="ECO:0007669"/>
    <property type="project" value="UniProtKB-UniRule"/>
</dbReference>
<comment type="similarity">
    <text evidence="3">Belongs to the helicase family. RecQ subfamily.</text>
</comment>
<dbReference type="InterPro" id="IPR010997">
    <property type="entry name" value="HRDC-like_sf"/>
</dbReference>
<dbReference type="GO" id="GO:0046872">
    <property type="term" value="F:metal ion binding"/>
    <property type="evidence" value="ECO:0007669"/>
    <property type="project" value="UniProtKB-KW"/>
</dbReference>
<evidence type="ECO:0000256" key="11">
    <source>
        <dbReference type="ARBA" id="ARBA00023125"/>
    </source>
</evidence>
<dbReference type="Gene3D" id="3.40.50.300">
    <property type="entry name" value="P-loop containing nucleotide triphosphate hydrolases"/>
    <property type="match status" value="2"/>
</dbReference>
<dbReference type="GO" id="GO:0009378">
    <property type="term" value="F:four-way junction helicase activity"/>
    <property type="evidence" value="ECO:0007669"/>
    <property type="project" value="TreeGrafter"/>
</dbReference>
<dbReference type="CDD" id="cd17920">
    <property type="entry name" value="DEXHc_RecQ"/>
    <property type="match status" value="1"/>
</dbReference>
<dbReference type="PANTHER" id="PTHR13710">
    <property type="entry name" value="DNA HELICASE RECQ FAMILY MEMBER"/>
    <property type="match status" value="1"/>
</dbReference>
<dbReference type="InterPro" id="IPR044876">
    <property type="entry name" value="HRDC_dom_sf"/>
</dbReference>
<evidence type="ECO:0000256" key="9">
    <source>
        <dbReference type="ARBA" id="ARBA00022833"/>
    </source>
</evidence>
<dbReference type="GO" id="GO:0016787">
    <property type="term" value="F:hydrolase activity"/>
    <property type="evidence" value="ECO:0007669"/>
    <property type="project" value="UniProtKB-KW"/>
</dbReference>
<dbReference type="InterPro" id="IPR027417">
    <property type="entry name" value="P-loop_NTPase"/>
</dbReference>